<organism evidence="3 4">
    <name type="scientific">Paenibacillus sambharensis</name>
    <dbReference type="NCBI Taxonomy" id="1803190"/>
    <lineage>
        <taxon>Bacteria</taxon>
        <taxon>Bacillati</taxon>
        <taxon>Bacillota</taxon>
        <taxon>Bacilli</taxon>
        <taxon>Bacillales</taxon>
        <taxon>Paenibacillaceae</taxon>
        <taxon>Paenibacillus</taxon>
    </lineage>
</organism>
<gene>
    <name evidence="3" type="ORF">DNH61_22180</name>
</gene>
<dbReference type="EMBL" id="QKRB01000057">
    <property type="protein sequence ID" value="PZD93349.1"/>
    <property type="molecule type" value="Genomic_DNA"/>
</dbReference>
<dbReference type="AlphaFoldDB" id="A0A2W1L3B9"/>
<dbReference type="OrthoDB" id="1682562at2"/>
<dbReference type="Proteomes" id="UP000249522">
    <property type="component" value="Unassembled WGS sequence"/>
</dbReference>
<dbReference type="RefSeq" id="WP_111149019.1">
    <property type="nucleotide sequence ID" value="NZ_QKRB01000057.1"/>
</dbReference>
<dbReference type="InterPro" id="IPR046118">
    <property type="entry name" value="DUF6115"/>
</dbReference>
<name>A0A2W1L3B9_9BACL</name>
<evidence type="ECO:0000313" key="3">
    <source>
        <dbReference type="EMBL" id="PZD93349.1"/>
    </source>
</evidence>
<evidence type="ECO:0000256" key="2">
    <source>
        <dbReference type="SAM" id="MobiDB-lite"/>
    </source>
</evidence>
<evidence type="ECO:0000256" key="1">
    <source>
        <dbReference type="SAM" id="Coils"/>
    </source>
</evidence>
<reference evidence="3 4" key="1">
    <citation type="submission" date="2018-06" db="EMBL/GenBank/DDBJ databases">
        <title>Paenibacillus imtechensis sp. nov.</title>
        <authorList>
            <person name="Pinnaka A.K."/>
            <person name="Singh H."/>
            <person name="Kaur M."/>
        </authorList>
    </citation>
    <scope>NUCLEOTIDE SEQUENCE [LARGE SCALE GENOMIC DNA]</scope>
    <source>
        <strain evidence="3 4">SMB1</strain>
    </source>
</reference>
<keyword evidence="4" id="KW-1185">Reference proteome</keyword>
<accession>A0A2W1L3B9</accession>
<sequence length="185" mass="20959">MSPWQLVVLLGAFAIVCAMVIPRKKTESGQNTDDTVEQMQAALEHFMEQMEADSRGMVETIAQARKEQREDSRVQEQRIAALEQRCAELEQKLAGYQETAKPSINVSPPPLHSTDAGQERAEEEQVAEAAAELEHNQPIRERYAEVFDLHSQGKSVEWIAKKMAMNKGEVMLILQLAKQEEERRV</sequence>
<dbReference type="Pfam" id="PF19610">
    <property type="entry name" value="DUF6115"/>
    <property type="match status" value="1"/>
</dbReference>
<feature type="coiled-coil region" evidence="1">
    <location>
        <begin position="47"/>
        <end position="99"/>
    </location>
</feature>
<feature type="region of interest" description="Disordered" evidence="2">
    <location>
        <begin position="99"/>
        <end position="119"/>
    </location>
</feature>
<comment type="caution">
    <text evidence="3">The sequence shown here is derived from an EMBL/GenBank/DDBJ whole genome shotgun (WGS) entry which is preliminary data.</text>
</comment>
<proteinExistence type="predicted"/>
<evidence type="ECO:0000313" key="4">
    <source>
        <dbReference type="Proteomes" id="UP000249522"/>
    </source>
</evidence>
<keyword evidence="1" id="KW-0175">Coiled coil</keyword>
<protein>
    <submittedName>
        <fullName evidence="3">Uncharacterized protein</fullName>
    </submittedName>
</protein>